<reference evidence="1" key="1">
    <citation type="journal article" date="2015" name="Nature">
        <title>Bacteriocin production augments niche competition by enterococci in the mammalian gastrointestinal tract.</title>
        <authorList>
            <person name="Kommineni S."/>
            <person name="Bretl D.J."/>
            <person name="Lam V."/>
            <person name="Chakraborty R."/>
            <person name="Hayward M."/>
            <person name="Simpson P."/>
            <person name="Cao Y."/>
            <person name="Bousounis P."/>
            <person name="Kristich C.J."/>
            <person name="Salzman N.H."/>
        </authorList>
    </citation>
    <scope>NUCLEOTIDE SEQUENCE</scope>
    <source>
        <strain evidence="1">CK135</strain>
        <plasmid evidence="1">pPD1</plasmid>
    </source>
</reference>
<organism evidence="1">
    <name type="scientific">Enterococcus faecalis</name>
    <name type="common">Streptococcus faecalis</name>
    <dbReference type="NCBI Taxonomy" id="1351"/>
    <lineage>
        <taxon>Bacteria</taxon>
        <taxon>Bacillati</taxon>
        <taxon>Bacillota</taxon>
        <taxon>Bacilli</taxon>
        <taxon>Lactobacillales</taxon>
        <taxon>Enterococcaceae</taxon>
        <taxon>Enterococcus</taxon>
    </lineage>
</organism>
<evidence type="ECO:0000313" key="1">
    <source>
        <dbReference type="EMBL" id="AKU62162.1"/>
    </source>
</evidence>
<accession>A0A0N7DJ40</accession>
<keyword evidence="1" id="KW-0614">Plasmid</keyword>
<name>A0A0N7DJ40_ENTFL</name>
<dbReference type="AlphaFoldDB" id="A0A0N7DJ40"/>
<dbReference type="RefSeq" id="WP_010824097.1">
    <property type="nucleotide sequence ID" value="NZ_KT290268.1"/>
</dbReference>
<dbReference type="EMBL" id="KT290268">
    <property type="protein sequence ID" value="AKU62162.1"/>
    <property type="molecule type" value="Genomic_DNA"/>
</dbReference>
<protein>
    <submittedName>
        <fullName evidence="1">Ppd5</fullName>
    </submittedName>
</protein>
<proteinExistence type="predicted"/>
<geneLocation type="plasmid" evidence="1">
    <name>pPD1</name>
</geneLocation>
<gene>
    <name evidence="1" type="primary">ppd5</name>
</gene>
<sequence>MTENQNLYTIDYFPLMNQLLSSQLESAEELYDSLQPALKVPYQLDDQTVLRTERLYLSEKELVPAYKDQISFWEQTSLSLEQQAQVKRFKEKLVRWEALIENILASIPRLKAMTIERIFEKDELESGIEVLLGLMDEEDEEQSIVLDWQDACPMLASIHQKYFVRAYIALRLGLPEAVVVDRMLSCSYGCLDPVTDELSLMTAFYEEEKRLMDKTPGLIPLPTDLMKEIISQPLYEFIGDTLVPIETEENAQFIVAYANKLVDVMVDGWPS</sequence>